<evidence type="ECO:0000313" key="1">
    <source>
        <dbReference type="EMBL" id="CAG6697332.1"/>
    </source>
</evidence>
<dbReference type="AlphaFoldDB" id="A0A8D8U782"/>
<accession>A0A8D8U782</accession>
<reference evidence="1" key="1">
    <citation type="submission" date="2021-05" db="EMBL/GenBank/DDBJ databases">
        <authorList>
            <person name="Alioto T."/>
            <person name="Alioto T."/>
            <person name="Gomez Garrido J."/>
        </authorList>
    </citation>
    <scope>NUCLEOTIDE SEQUENCE</scope>
</reference>
<organism evidence="1">
    <name type="scientific">Cacopsylla melanoneura</name>
    <dbReference type="NCBI Taxonomy" id="428564"/>
    <lineage>
        <taxon>Eukaryota</taxon>
        <taxon>Metazoa</taxon>
        <taxon>Ecdysozoa</taxon>
        <taxon>Arthropoda</taxon>
        <taxon>Hexapoda</taxon>
        <taxon>Insecta</taxon>
        <taxon>Pterygota</taxon>
        <taxon>Neoptera</taxon>
        <taxon>Paraneoptera</taxon>
        <taxon>Hemiptera</taxon>
        <taxon>Sternorrhyncha</taxon>
        <taxon>Psylloidea</taxon>
        <taxon>Psyllidae</taxon>
        <taxon>Psyllinae</taxon>
        <taxon>Cacopsylla</taxon>
    </lineage>
</organism>
<proteinExistence type="predicted"/>
<protein>
    <submittedName>
        <fullName evidence="1">Uncharacterized protein</fullName>
    </submittedName>
</protein>
<sequence>MAERILSIINIRLNMIAKTIIICSNRIKAFLNTKEVLERFLPPLYLLVYESVESYTNKRLCLQPPSALCFAFLTPHLNLLLAHFPCSSSGMSATTIEVTPSPGCIVAIGEL</sequence>
<dbReference type="EMBL" id="HBUF01332977">
    <property type="protein sequence ID" value="CAG6697332.1"/>
    <property type="molecule type" value="Transcribed_RNA"/>
</dbReference>
<name>A0A8D8U782_9HEMI</name>